<feature type="domain" description="C2H2-type" evidence="2">
    <location>
        <begin position="55"/>
        <end position="75"/>
    </location>
</feature>
<comment type="caution">
    <text evidence="3">The sequence shown here is derived from an EMBL/GenBank/DDBJ whole genome shotgun (WGS) entry which is preliminary data.</text>
</comment>
<dbReference type="PROSITE" id="PS00028">
    <property type="entry name" value="ZINC_FINGER_C2H2_1"/>
    <property type="match status" value="1"/>
</dbReference>
<dbReference type="SMART" id="SM00355">
    <property type="entry name" value="ZnF_C2H2"/>
    <property type="match status" value="2"/>
</dbReference>
<dbReference type="InterPro" id="IPR013087">
    <property type="entry name" value="Znf_C2H2_type"/>
</dbReference>
<dbReference type="Proteomes" id="UP000626109">
    <property type="component" value="Unassembled WGS sequence"/>
</dbReference>
<evidence type="ECO:0000259" key="2">
    <source>
        <dbReference type="PROSITE" id="PS00028"/>
    </source>
</evidence>
<evidence type="ECO:0000313" key="3">
    <source>
        <dbReference type="EMBL" id="CAE8699142.1"/>
    </source>
</evidence>
<dbReference type="Gene3D" id="3.30.160.60">
    <property type="entry name" value="Classic Zinc Finger"/>
    <property type="match status" value="1"/>
</dbReference>
<name>A0A813K7J6_POLGL</name>
<feature type="region of interest" description="Disordered" evidence="1">
    <location>
        <begin position="79"/>
        <end position="120"/>
    </location>
</feature>
<gene>
    <name evidence="3" type="ORF">PGLA2088_LOCUS31041</name>
</gene>
<accession>A0A813K7J6</accession>
<reference evidence="3" key="1">
    <citation type="submission" date="2021-02" db="EMBL/GenBank/DDBJ databases">
        <authorList>
            <person name="Dougan E. K."/>
            <person name="Rhodes N."/>
            <person name="Thang M."/>
            <person name="Chan C."/>
        </authorList>
    </citation>
    <scope>NUCLEOTIDE SEQUENCE</scope>
</reference>
<proteinExistence type="predicted"/>
<feature type="compositionally biased region" description="Low complexity" evidence="1">
    <location>
        <begin position="88"/>
        <end position="102"/>
    </location>
</feature>
<sequence length="120" mass="13284">MGKAVVMNCCPWCSTVFSSKQVARYHVRTRQEQQHCPSTATWHPHELHVPRKLQCNICSQPFSGVVELHLHITTHYDALGSNSETEDSTSSCATSSDSSETDGAVANTMQRQEAEQGDSF</sequence>
<dbReference type="AlphaFoldDB" id="A0A813K7J6"/>
<evidence type="ECO:0000256" key="1">
    <source>
        <dbReference type="SAM" id="MobiDB-lite"/>
    </source>
</evidence>
<evidence type="ECO:0000313" key="4">
    <source>
        <dbReference type="Proteomes" id="UP000626109"/>
    </source>
</evidence>
<organism evidence="3 4">
    <name type="scientific">Polarella glacialis</name>
    <name type="common">Dinoflagellate</name>
    <dbReference type="NCBI Taxonomy" id="89957"/>
    <lineage>
        <taxon>Eukaryota</taxon>
        <taxon>Sar</taxon>
        <taxon>Alveolata</taxon>
        <taxon>Dinophyceae</taxon>
        <taxon>Suessiales</taxon>
        <taxon>Suessiaceae</taxon>
        <taxon>Polarella</taxon>
    </lineage>
</organism>
<dbReference type="EMBL" id="CAJNNW010029134">
    <property type="protein sequence ID" value="CAE8699142.1"/>
    <property type="molecule type" value="Genomic_DNA"/>
</dbReference>
<protein>
    <recommendedName>
        <fullName evidence="2">C2H2-type domain-containing protein</fullName>
    </recommendedName>
</protein>